<dbReference type="RefSeq" id="WP_050351228.1">
    <property type="nucleotide sequence ID" value="NZ_BOSN01000002.1"/>
</dbReference>
<dbReference type="Gene3D" id="3.40.50.450">
    <property type="match status" value="1"/>
</dbReference>
<dbReference type="AlphaFoldDB" id="A0A0L0QJQ4"/>
<comment type="caution">
    <text evidence="1">The sequence shown here is derived from an EMBL/GenBank/DDBJ whole genome shotgun (WGS) entry which is preliminary data.</text>
</comment>
<dbReference type="GeneID" id="66871698"/>
<name>A0A0L0QJQ4_VIRPA</name>
<organism evidence="1 2">
    <name type="scientific">Virgibacillus pantothenticus</name>
    <dbReference type="NCBI Taxonomy" id="1473"/>
    <lineage>
        <taxon>Bacteria</taxon>
        <taxon>Bacillati</taxon>
        <taxon>Bacillota</taxon>
        <taxon>Bacilli</taxon>
        <taxon>Bacillales</taxon>
        <taxon>Bacillaceae</taxon>
        <taxon>Virgibacillus</taxon>
    </lineage>
</organism>
<gene>
    <name evidence="1" type="ORF">AFK71_09050</name>
</gene>
<sequence length="155" mass="17832">MSQRKKVFLAGPFKSLVHPKTGEMNHGEKQKLLKLITFFEEKGFAVHNAHKREEWGKEFMTPDECTAIDFEEIRTCDLFVAFPGTPPSPGTHIEIGWASALQKPIILLLEEGEDYAFLIQGLGTVANVTFIYFQKEKDYLDKLEQLHLQFKWGMK</sequence>
<dbReference type="InterPro" id="IPR007710">
    <property type="entry name" value="Nucleoside_deoxyribTrfase"/>
</dbReference>
<dbReference type="GO" id="GO:0016740">
    <property type="term" value="F:transferase activity"/>
    <property type="evidence" value="ECO:0007669"/>
    <property type="project" value="UniProtKB-KW"/>
</dbReference>
<evidence type="ECO:0000313" key="2">
    <source>
        <dbReference type="Proteomes" id="UP000036780"/>
    </source>
</evidence>
<protein>
    <submittedName>
        <fullName evidence="1">Nucleoside 2-deoxyribosyltransferase</fullName>
    </submittedName>
</protein>
<proteinExistence type="predicted"/>
<dbReference type="Proteomes" id="UP000036780">
    <property type="component" value="Unassembled WGS sequence"/>
</dbReference>
<accession>A0A0L0QJQ4</accession>
<reference evidence="2" key="1">
    <citation type="submission" date="2015-07" db="EMBL/GenBank/DDBJ databases">
        <title>Fjat-10053 dsm26.</title>
        <authorList>
            <person name="Liu B."/>
            <person name="Wang J."/>
            <person name="Zhu Y."/>
            <person name="Liu G."/>
            <person name="Chen Q."/>
            <person name="Chen Z."/>
            <person name="Lan J."/>
            <person name="Che J."/>
            <person name="Ge C."/>
            <person name="Shi H."/>
            <person name="Pan Z."/>
            <person name="Liu X."/>
        </authorList>
    </citation>
    <scope>NUCLEOTIDE SEQUENCE [LARGE SCALE GENOMIC DNA]</scope>
    <source>
        <strain evidence="2">DSM 26</strain>
    </source>
</reference>
<keyword evidence="1" id="KW-0808">Transferase</keyword>
<keyword evidence="2" id="KW-1185">Reference proteome</keyword>
<dbReference type="OrthoDB" id="4743790at2"/>
<evidence type="ECO:0000313" key="1">
    <source>
        <dbReference type="EMBL" id="KNE18749.1"/>
    </source>
</evidence>
<dbReference type="Pfam" id="PF05014">
    <property type="entry name" value="Nuc_deoxyrib_tr"/>
    <property type="match status" value="1"/>
</dbReference>
<dbReference type="PATRIC" id="fig|1473.5.peg.269"/>
<dbReference type="EMBL" id="LGTO01000007">
    <property type="protein sequence ID" value="KNE18749.1"/>
    <property type="molecule type" value="Genomic_DNA"/>
</dbReference>
<dbReference type="SUPFAM" id="SSF52309">
    <property type="entry name" value="N-(deoxy)ribosyltransferase-like"/>
    <property type="match status" value="1"/>
</dbReference>